<gene>
    <name evidence="1" type="ORF">ACFQ04_14330</name>
</gene>
<protein>
    <submittedName>
        <fullName evidence="1">Uncharacterized protein</fullName>
    </submittedName>
</protein>
<dbReference type="RefSeq" id="WP_253648601.1">
    <property type="nucleotide sequence ID" value="NZ_BAAAMO010000006.1"/>
</dbReference>
<comment type="caution">
    <text evidence="1">The sequence shown here is derived from an EMBL/GenBank/DDBJ whole genome shotgun (WGS) entry which is preliminary data.</text>
</comment>
<evidence type="ECO:0000313" key="2">
    <source>
        <dbReference type="Proteomes" id="UP001597068"/>
    </source>
</evidence>
<reference evidence="2" key="1">
    <citation type="journal article" date="2019" name="Int. J. Syst. Evol. Microbiol.">
        <title>The Global Catalogue of Microorganisms (GCM) 10K type strain sequencing project: providing services to taxonomists for standard genome sequencing and annotation.</title>
        <authorList>
            <consortium name="The Broad Institute Genomics Platform"/>
            <consortium name="The Broad Institute Genome Sequencing Center for Infectious Disease"/>
            <person name="Wu L."/>
            <person name="Ma J."/>
        </authorList>
    </citation>
    <scope>NUCLEOTIDE SEQUENCE [LARGE SCALE GENOMIC DNA]</scope>
    <source>
        <strain evidence="2">CCUG 50873</strain>
    </source>
</reference>
<name>A0ABW3G9G4_9NOCA</name>
<organism evidence="1 2">
    <name type="scientific">Williamsia deligens</name>
    <dbReference type="NCBI Taxonomy" id="321325"/>
    <lineage>
        <taxon>Bacteria</taxon>
        <taxon>Bacillati</taxon>
        <taxon>Actinomycetota</taxon>
        <taxon>Actinomycetes</taxon>
        <taxon>Mycobacteriales</taxon>
        <taxon>Nocardiaceae</taxon>
        <taxon>Williamsia</taxon>
    </lineage>
</organism>
<proteinExistence type="predicted"/>
<accession>A0ABW3G9G4</accession>
<sequence>MITVDFSETLESLPVPDGFAWLVVSDRQYDQACRDGLPTLYLEFKCDDDLQMHYLVGQALVGPEVAR</sequence>
<evidence type="ECO:0000313" key="1">
    <source>
        <dbReference type="EMBL" id="MFD0926914.1"/>
    </source>
</evidence>
<keyword evidence="2" id="KW-1185">Reference proteome</keyword>
<dbReference type="Proteomes" id="UP001597068">
    <property type="component" value="Unassembled WGS sequence"/>
</dbReference>
<dbReference type="EMBL" id="JBHTIL010000002">
    <property type="protein sequence ID" value="MFD0926914.1"/>
    <property type="molecule type" value="Genomic_DNA"/>
</dbReference>